<dbReference type="InterPro" id="IPR012337">
    <property type="entry name" value="RNaseH-like_sf"/>
</dbReference>
<gene>
    <name evidence="8" type="ORF">CAUJ_LOCUS6244</name>
</gene>
<keyword evidence="4" id="KW-0862">Zinc</keyword>
<sequence length="1050" mass="115202">MTTPAYAVHVFLAGWMGTFRQNLRPLILPTAYQRSDEDNSLRRDSVLRLLRTAFSRFTLFICIRAFVNQSVSQDLFVIPHSPSSLHSNTQPAFLMFNYSNIVANRTHSHFHWMTSPRFYRKPLPNEMIYWTPQGLCNGAPLSSSNVYLLPVSKQAMSSVEIHCGEGPPEAKRFRIDVPTQVEVDAATDVVCSVSTPLAGEASQEGQSPAAPSSASYRSSNGSVVSTDSPVKEEEIEQDEGPDSSECDILDMISKTMLSFAKVDDHLARPSQLLASLSTSPSPLPSAPSAPVLPGSVAVAQSPAAQLFAEDDWSWHRNPAAAIRSGGTNKQTPVWKYFVYNKAENLSRCIVGDCTYMLKGPHTSTLACHLKKHVKEYAEFQKLKADYSRTKIDVQGPPKTNSGEFREALPKSPITPTSEGGKPRVKKEPVAKIGDVSSLMNVFRTPPISATTPTMPTMPNLMQNLMMGAMNPLQMMLAQSLPTSSNSFTPAHAAALQQAVYGSAGGLAVNPGGQMMQSKKWRKDDRKQKELETKLALALYSSHVGFDVLHNPHWKELFEVAQPKFTVCEEVSIYEQIVSATCLRLQQSMRSMLHSAKRVSLLVDAVEIATPGFSEAATHKLVVAASIPVATGATHEIQTIFLAFRTVAPSDNLSESVGKAVEQVISDYGIVAESINRVVCSGIRNLIGEECGNVVDKQIESFASCLLSALNFWLENNSTVKSLHESVIAMLDSLFAETKNFPGNAKLESLPILLEAVVGMRDCLKLNNTDLTEQQWSRVYGLNSLCNVFKQYVSTTPGSDVTTIDSVLPTIQQILLTLEKDAYNLGELGLELRDIITERMAFVLDEECSEFDPTFVQATALNPQLAVILSPDQLACAKRTIEKELSKRAVSIKKERKLAIGVDAILANVMKNVSESNELTFYGDLFQNSQIKKEDDNANESIVNSYFEEISNSSPVESLFSPLVRTFGNPLQAPLAYWRSCSAKCPALSELAAELLSLPTCTLTVDRALSMHTSLSPYAKLDAAGRLLATSENVERQLLLRLNRNLVAKML</sequence>
<evidence type="ECO:0000256" key="1">
    <source>
        <dbReference type="ARBA" id="ARBA00004123"/>
    </source>
</evidence>
<comment type="caution">
    <text evidence="8">The sequence shown here is derived from an EMBL/GenBank/DDBJ whole genome shotgun (WGS) entry which is preliminary data.</text>
</comment>
<feature type="region of interest" description="Disordered" evidence="6">
    <location>
        <begin position="198"/>
        <end position="246"/>
    </location>
</feature>
<organism evidence="8 9">
    <name type="scientific">Caenorhabditis auriculariae</name>
    <dbReference type="NCBI Taxonomy" id="2777116"/>
    <lineage>
        <taxon>Eukaryota</taxon>
        <taxon>Metazoa</taxon>
        <taxon>Ecdysozoa</taxon>
        <taxon>Nematoda</taxon>
        <taxon>Chromadorea</taxon>
        <taxon>Rhabditida</taxon>
        <taxon>Rhabditina</taxon>
        <taxon>Rhabditomorpha</taxon>
        <taxon>Rhabditoidea</taxon>
        <taxon>Rhabditidae</taxon>
        <taxon>Peloderinae</taxon>
        <taxon>Caenorhabditis</taxon>
    </lineage>
</organism>
<accession>A0A8S1H4B0</accession>
<dbReference type="PANTHER" id="PTHR46481:SF10">
    <property type="entry name" value="ZINC FINGER BED DOMAIN-CONTAINING PROTEIN 39"/>
    <property type="match status" value="1"/>
</dbReference>
<evidence type="ECO:0000313" key="9">
    <source>
        <dbReference type="Proteomes" id="UP000835052"/>
    </source>
</evidence>
<dbReference type="SUPFAM" id="SSF53098">
    <property type="entry name" value="Ribonuclease H-like"/>
    <property type="match status" value="1"/>
</dbReference>
<dbReference type="InterPro" id="IPR008906">
    <property type="entry name" value="HATC_C_dom"/>
</dbReference>
<dbReference type="InterPro" id="IPR052035">
    <property type="entry name" value="ZnF_BED_domain_contain"/>
</dbReference>
<reference evidence="8" key="1">
    <citation type="submission" date="2020-10" db="EMBL/GenBank/DDBJ databases">
        <authorList>
            <person name="Kikuchi T."/>
        </authorList>
    </citation>
    <scope>NUCLEOTIDE SEQUENCE</scope>
    <source>
        <strain evidence="8">NKZ352</strain>
    </source>
</reference>
<comment type="subcellular location">
    <subcellularLocation>
        <location evidence="1">Nucleus</location>
    </subcellularLocation>
</comment>
<feature type="compositionally biased region" description="Acidic residues" evidence="6">
    <location>
        <begin position="233"/>
        <end position="246"/>
    </location>
</feature>
<proteinExistence type="predicted"/>
<keyword evidence="9" id="KW-1185">Reference proteome</keyword>
<dbReference type="Pfam" id="PF05699">
    <property type="entry name" value="Dimer_Tnp_hAT"/>
    <property type="match status" value="1"/>
</dbReference>
<protein>
    <recommendedName>
        <fullName evidence="7">HAT C-terminal dimerisation domain-containing protein</fullName>
    </recommendedName>
</protein>
<keyword evidence="5" id="KW-0539">Nucleus</keyword>
<evidence type="ECO:0000256" key="6">
    <source>
        <dbReference type="SAM" id="MobiDB-lite"/>
    </source>
</evidence>
<keyword evidence="2" id="KW-0479">Metal-binding</keyword>
<name>A0A8S1H4B0_9PELO</name>
<dbReference type="OrthoDB" id="5839926at2759"/>
<evidence type="ECO:0000256" key="3">
    <source>
        <dbReference type="ARBA" id="ARBA00022771"/>
    </source>
</evidence>
<dbReference type="GO" id="GO:0005634">
    <property type="term" value="C:nucleus"/>
    <property type="evidence" value="ECO:0007669"/>
    <property type="project" value="UniProtKB-SubCell"/>
</dbReference>
<feature type="compositionally biased region" description="Low complexity" evidence="6">
    <location>
        <begin position="201"/>
        <end position="225"/>
    </location>
</feature>
<keyword evidence="3" id="KW-0863">Zinc-finger</keyword>
<evidence type="ECO:0000256" key="5">
    <source>
        <dbReference type="ARBA" id="ARBA00023242"/>
    </source>
</evidence>
<evidence type="ECO:0000313" key="8">
    <source>
        <dbReference type="EMBL" id="CAD6190325.1"/>
    </source>
</evidence>
<evidence type="ECO:0000259" key="7">
    <source>
        <dbReference type="Pfam" id="PF05699"/>
    </source>
</evidence>
<dbReference type="AlphaFoldDB" id="A0A8S1H4B0"/>
<dbReference type="GO" id="GO:0008270">
    <property type="term" value="F:zinc ion binding"/>
    <property type="evidence" value="ECO:0007669"/>
    <property type="project" value="UniProtKB-KW"/>
</dbReference>
<dbReference type="PANTHER" id="PTHR46481">
    <property type="entry name" value="ZINC FINGER BED DOMAIN-CONTAINING PROTEIN 4"/>
    <property type="match status" value="1"/>
</dbReference>
<evidence type="ECO:0000256" key="4">
    <source>
        <dbReference type="ARBA" id="ARBA00022833"/>
    </source>
</evidence>
<feature type="domain" description="HAT C-terminal dimerisation" evidence="7">
    <location>
        <begin position="972"/>
        <end position="1010"/>
    </location>
</feature>
<feature type="region of interest" description="Disordered" evidence="6">
    <location>
        <begin position="391"/>
        <end position="426"/>
    </location>
</feature>
<dbReference type="EMBL" id="CAJGYM010000015">
    <property type="protein sequence ID" value="CAD6190325.1"/>
    <property type="molecule type" value="Genomic_DNA"/>
</dbReference>
<dbReference type="Proteomes" id="UP000835052">
    <property type="component" value="Unassembled WGS sequence"/>
</dbReference>
<dbReference type="GO" id="GO:0046983">
    <property type="term" value="F:protein dimerization activity"/>
    <property type="evidence" value="ECO:0007669"/>
    <property type="project" value="InterPro"/>
</dbReference>
<evidence type="ECO:0000256" key="2">
    <source>
        <dbReference type="ARBA" id="ARBA00022723"/>
    </source>
</evidence>